<gene>
    <name evidence="2" type="ORF">FHS24_000590</name>
</gene>
<dbReference type="Proteomes" id="UP000588111">
    <property type="component" value="Unassembled WGS sequence"/>
</dbReference>
<keyword evidence="1" id="KW-0732">Signal</keyword>
<reference evidence="2 3" key="1">
    <citation type="submission" date="2020-08" db="EMBL/GenBank/DDBJ databases">
        <title>Genomic Encyclopedia of Type Strains, Phase III (KMG-III): the genomes of soil and plant-associated and newly described type strains.</title>
        <authorList>
            <person name="Whitman W."/>
        </authorList>
    </citation>
    <scope>NUCLEOTIDE SEQUENCE [LARGE SCALE GENOMIC DNA]</scope>
    <source>
        <strain evidence="2 3">CECT 5885</strain>
    </source>
</reference>
<dbReference type="AlphaFoldDB" id="A0A839TAD5"/>
<evidence type="ECO:0000313" key="2">
    <source>
        <dbReference type="EMBL" id="MBB3106099.1"/>
    </source>
</evidence>
<dbReference type="PROSITE" id="PS51257">
    <property type="entry name" value="PROKAR_LIPOPROTEIN"/>
    <property type="match status" value="1"/>
</dbReference>
<evidence type="ECO:0000256" key="1">
    <source>
        <dbReference type="SAM" id="SignalP"/>
    </source>
</evidence>
<keyword evidence="3" id="KW-1185">Reference proteome</keyword>
<organism evidence="2 3">
    <name type="scientific">Psychrobacter luti</name>
    <dbReference type="NCBI Taxonomy" id="198481"/>
    <lineage>
        <taxon>Bacteria</taxon>
        <taxon>Pseudomonadati</taxon>
        <taxon>Pseudomonadota</taxon>
        <taxon>Gammaproteobacteria</taxon>
        <taxon>Moraxellales</taxon>
        <taxon>Moraxellaceae</taxon>
        <taxon>Psychrobacter</taxon>
    </lineage>
</organism>
<sequence>MLSNRLLSAFTLMSFIALSGCSDQTAVEDTKQDTTAKEAVTTEPVVTASTDAAETEKSAEEAEVVVEENPPRFANITDSLALKPNAEWSWDTLASTPDIQKWDPKTPTKNEYTPEDPSYYIWGGLDDHGGVSAYGTKDKPVLIKINSGQGVMEDETGSAVYKTEDLFRANELTRVKSNCDTEEDGLFSQQFYKWQKPGYQPLYVYAITDQANAGTSSDVGIAKSFDDFFNLDYSNALINLRALDAEGNSVTCTFEL</sequence>
<dbReference type="RefSeq" id="WP_183618522.1">
    <property type="nucleotide sequence ID" value="NZ_CAJHAH010000002.1"/>
</dbReference>
<dbReference type="EMBL" id="JACHXL010000001">
    <property type="protein sequence ID" value="MBB3106099.1"/>
    <property type="molecule type" value="Genomic_DNA"/>
</dbReference>
<protein>
    <submittedName>
        <fullName evidence="2">Uncharacterized protein</fullName>
    </submittedName>
</protein>
<evidence type="ECO:0000313" key="3">
    <source>
        <dbReference type="Proteomes" id="UP000588111"/>
    </source>
</evidence>
<proteinExistence type="predicted"/>
<feature type="signal peptide" evidence="1">
    <location>
        <begin position="1"/>
        <end position="19"/>
    </location>
</feature>
<feature type="chain" id="PRO_5032436702" evidence="1">
    <location>
        <begin position="20"/>
        <end position="256"/>
    </location>
</feature>
<comment type="caution">
    <text evidence="2">The sequence shown here is derived from an EMBL/GenBank/DDBJ whole genome shotgun (WGS) entry which is preliminary data.</text>
</comment>
<accession>A0A839TAD5</accession>
<name>A0A839TAD5_9GAMM</name>